<comment type="subcellular location">
    <subcellularLocation>
        <location evidence="2 10">Cell inner membrane</location>
        <topology evidence="2 10">Single-pass type II membrane protein</topology>
        <orientation evidence="2 10">Periplasmic side</orientation>
    </subcellularLocation>
</comment>
<dbReference type="RefSeq" id="WP_119380049.1">
    <property type="nucleotide sequence ID" value="NZ_QWGB01000007.1"/>
</dbReference>
<dbReference type="NCBIfam" id="NF003465">
    <property type="entry name" value="PRK05089.1"/>
    <property type="match status" value="1"/>
</dbReference>
<dbReference type="Gene3D" id="2.60.370.10">
    <property type="entry name" value="Ctag/Cox11"/>
    <property type="match status" value="1"/>
</dbReference>
<keyword evidence="9 10" id="KW-0472">Membrane</keyword>
<dbReference type="PANTHER" id="PTHR21320:SF3">
    <property type="entry name" value="CYTOCHROME C OXIDASE ASSEMBLY PROTEIN COX11, MITOCHONDRIAL-RELATED"/>
    <property type="match status" value="1"/>
</dbReference>
<comment type="caution">
    <text evidence="11">The sequence shown here is derived from an EMBL/GenBank/DDBJ whole genome shotgun (WGS) entry which is preliminary data.</text>
</comment>
<accession>A0A399QTN7</accession>
<evidence type="ECO:0000256" key="8">
    <source>
        <dbReference type="ARBA" id="ARBA00023008"/>
    </source>
</evidence>
<evidence type="ECO:0000256" key="9">
    <source>
        <dbReference type="ARBA" id="ARBA00023136"/>
    </source>
</evidence>
<dbReference type="PIRSF" id="PIRSF005413">
    <property type="entry name" value="COX11"/>
    <property type="match status" value="1"/>
</dbReference>
<organism evidence="11 12">
    <name type="scientific">Henriciella barbarensis</name>
    <dbReference type="NCBI Taxonomy" id="86342"/>
    <lineage>
        <taxon>Bacteria</taxon>
        <taxon>Pseudomonadati</taxon>
        <taxon>Pseudomonadota</taxon>
        <taxon>Alphaproteobacteria</taxon>
        <taxon>Hyphomonadales</taxon>
        <taxon>Hyphomonadaceae</taxon>
        <taxon>Henriciella</taxon>
    </lineage>
</organism>
<dbReference type="InterPro" id="IPR023471">
    <property type="entry name" value="CtaG/Cox11_dom_sf"/>
</dbReference>
<evidence type="ECO:0000256" key="5">
    <source>
        <dbReference type="ARBA" id="ARBA00022692"/>
    </source>
</evidence>
<comment type="function">
    <text evidence="1 10">Exerts its effect at some terminal stage of cytochrome c oxidase synthesis, probably by being involved in the insertion of the copper B into subunit I.</text>
</comment>
<evidence type="ECO:0000256" key="10">
    <source>
        <dbReference type="HAMAP-Rule" id="MF_00155"/>
    </source>
</evidence>
<dbReference type="SUPFAM" id="SSF110111">
    <property type="entry name" value="Ctag/Cox11"/>
    <property type="match status" value="1"/>
</dbReference>
<evidence type="ECO:0000256" key="4">
    <source>
        <dbReference type="ARBA" id="ARBA00015384"/>
    </source>
</evidence>
<protein>
    <recommendedName>
        <fullName evidence="4 10">Cytochrome c oxidase assembly protein CtaG</fullName>
    </recommendedName>
</protein>
<evidence type="ECO:0000256" key="6">
    <source>
        <dbReference type="ARBA" id="ARBA00022968"/>
    </source>
</evidence>
<dbReference type="Pfam" id="PF04442">
    <property type="entry name" value="CtaG_Cox11"/>
    <property type="match status" value="1"/>
</dbReference>
<evidence type="ECO:0000256" key="1">
    <source>
        <dbReference type="ARBA" id="ARBA00004007"/>
    </source>
</evidence>
<keyword evidence="12" id="KW-1185">Reference proteome</keyword>
<dbReference type="OrthoDB" id="9804841at2"/>
<name>A0A399QTN7_9PROT</name>
<dbReference type="AlphaFoldDB" id="A0A399QTN7"/>
<dbReference type="HAMAP" id="MF_00155">
    <property type="entry name" value="CtaG"/>
    <property type="match status" value="1"/>
</dbReference>
<keyword evidence="5 10" id="KW-0812">Transmembrane</keyword>
<gene>
    <name evidence="10" type="primary">ctaG</name>
    <name evidence="11" type="ORF">D1224_11225</name>
</gene>
<keyword evidence="7 10" id="KW-1133">Transmembrane helix</keyword>
<comment type="similarity">
    <text evidence="3 10">Belongs to the COX11/CtaG family.</text>
</comment>
<dbReference type="PANTHER" id="PTHR21320">
    <property type="entry name" value="CYTOCHROME C OXIDASE ASSEMBLY PROTEIN COX11-RELATED"/>
    <property type="match status" value="1"/>
</dbReference>
<keyword evidence="8 10" id="KW-0186">Copper</keyword>
<dbReference type="GO" id="GO:0005507">
    <property type="term" value="F:copper ion binding"/>
    <property type="evidence" value="ECO:0007669"/>
    <property type="project" value="InterPro"/>
</dbReference>
<evidence type="ECO:0000256" key="2">
    <source>
        <dbReference type="ARBA" id="ARBA00004382"/>
    </source>
</evidence>
<dbReference type="Proteomes" id="UP000265431">
    <property type="component" value="Unassembled WGS sequence"/>
</dbReference>
<sequence>MNNRTLALGFGAAALGMLGLAFASKPLYDTFCRVTGFGGTTQVAEAAPEEVLDRTVNVRFDSNVMNAPVQFRALQTSMDVHLGEHGLAFFEVTNTSDRDVSLMASYNVTPHRAGIYYNKLECFCFEERIVEAGETKKLPVVYFVSPEMDADSNLADVRTITLSYTFYETDNFRGAAKSAALN</sequence>
<evidence type="ECO:0000313" key="12">
    <source>
        <dbReference type="Proteomes" id="UP000265431"/>
    </source>
</evidence>
<evidence type="ECO:0000256" key="7">
    <source>
        <dbReference type="ARBA" id="ARBA00022989"/>
    </source>
</evidence>
<dbReference type="EMBL" id="QWGB01000007">
    <property type="protein sequence ID" value="RIJ22130.1"/>
    <property type="molecule type" value="Genomic_DNA"/>
</dbReference>
<evidence type="ECO:0000313" key="11">
    <source>
        <dbReference type="EMBL" id="RIJ22130.1"/>
    </source>
</evidence>
<reference evidence="11 12" key="1">
    <citation type="submission" date="2018-08" db="EMBL/GenBank/DDBJ databases">
        <title>Henriciella mobilis sp. nov., isolated from seawater.</title>
        <authorList>
            <person name="Cheng H."/>
            <person name="Wu Y.-H."/>
            <person name="Xu X.-W."/>
            <person name="Guo L.-L."/>
        </authorList>
    </citation>
    <scope>NUCLEOTIDE SEQUENCE [LARGE SCALE GENOMIC DNA]</scope>
    <source>
        <strain evidence="11 12">CCUG66934</strain>
    </source>
</reference>
<keyword evidence="6 10" id="KW-0735">Signal-anchor</keyword>
<keyword evidence="10" id="KW-0997">Cell inner membrane</keyword>
<evidence type="ECO:0000256" key="3">
    <source>
        <dbReference type="ARBA" id="ARBA00009620"/>
    </source>
</evidence>
<feature type="topological domain" description="Cytoplasmic" evidence="10">
    <location>
        <begin position="1"/>
        <end position="5"/>
    </location>
</feature>
<dbReference type="InterPro" id="IPR007533">
    <property type="entry name" value="Cyt_c_oxidase_assmbl_CtaG"/>
</dbReference>
<feature type="topological domain" description="Periplasmic" evidence="10">
    <location>
        <begin position="25"/>
        <end position="182"/>
    </location>
</feature>
<proteinExistence type="inferred from homology"/>
<dbReference type="GO" id="GO:0005886">
    <property type="term" value="C:plasma membrane"/>
    <property type="evidence" value="ECO:0007669"/>
    <property type="project" value="UniProtKB-SubCell"/>
</dbReference>
<dbReference type="GO" id="GO:0008535">
    <property type="term" value="P:respiratory chain complex IV assembly"/>
    <property type="evidence" value="ECO:0007669"/>
    <property type="project" value="UniProtKB-UniRule"/>
</dbReference>
<keyword evidence="10" id="KW-1003">Cell membrane</keyword>